<dbReference type="PANTHER" id="PTHR43855:SF1">
    <property type="entry name" value="THIOSULFATE SULFURTRANSFERASE"/>
    <property type="match status" value="1"/>
</dbReference>
<dbReference type="InterPro" id="IPR001763">
    <property type="entry name" value="Rhodanese-like_dom"/>
</dbReference>
<feature type="chain" id="PRO_5016587448" evidence="2">
    <location>
        <begin position="21"/>
        <end position="300"/>
    </location>
</feature>
<evidence type="ECO:0000313" key="4">
    <source>
        <dbReference type="EMBL" id="RDE10430.1"/>
    </source>
</evidence>
<evidence type="ECO:0000313" key="5">
    <source>
        <dbReference type="Proteomes" id="UP000253759"/>
    </source>
</evidence>
<dbReference type="SMART" id="SM00450">
    <property type="entry name" value="RHOD"/>
    <property type="match status" value="2"/>
</dbReference>
<dbReference type="OrthoDB" id="9781034at2"/>
<dbReference type="Pfam" id="PF00581">
    <property type="entry name" value="Rhodanese"/>
    <property type="match status" value="2"/>
</dbReference>
<organism evidence="4 5">
    <name type="scientific">Pelagibacterium lacus</name>
    <dbReference type="NCBI Taxonomy" id="2282655"/>
    <lineage>
        <taxon>Bacteria</taxon>
        <taxon>Pseudomonadati</taxon>
        <taxon>Pseudomonadota</taxon>
        <taxon>Alphaproteobacteria</taxon>
        <taxon>Hyphomicrobiales</taxon>
        <taxon>Devosiaceae</taxon>
        <taxon>Pelagibacterium</taxon>
    </lineage>
</organism>
<dbReference type="RefSeq" id="WP_114644153.1">
    <property type="nucleotide sequence ID" value="NZ_QQNH01000001.1"/>
</dbReference>
<evidence type="ECO:0000259" key="3">
    <source>
        <dbReference type="PROSITE" id="PS50206"/>
    </source>
</evidence>
<feature type="domain" description="Rhodanese" evidence="3">
    <location>
        <begin position="185"/>
        <end position="300"/>
    </location>
</feature>
<dbReference type="Gene3D" id="3.40.250.10">
    <property type="entry name" value="Rhodanese-like domain"/>
    <property type="match status" value="2"/>
</dbReference>
<protein>
    <submittedName>
        <fullName evidence="4">Sulfurtransferase</fullName>
    </submittedName>
</protein>
<dbReference type="Proteomes" id="UP000253759">
    <property type="component" value="Unassembled WGS sequence"/>
</dbReference>
<gene>
    <name evidence="4" type="ORF">DVH29_00305</name>
</gene>
<proteinExistence type="predicted"/>
<evidence type="ECO:0000256" key="2">
    <source>
        <dbReference type="SAM" id="SignalP"/>
    </source>
</evidence>
<dbReference type="AlphaFoldDB" id="A0A369WAL2"/>
<dbReference type="CDD" id="cd01449">
    <property type="entry name" value="TST_Repeat_2"/>
    <property type="match status" value="1"/>
</dbReference>
<accession>A0A369WAL2</accession>
<dbReference type="PROSITE" id="PS50206">
    <property type="entry name" value="RHODANESE_3"/>
    <property type="match status" value="2"/>
</dbReference>
<comment type="caution">
    <text evidence="4">The sequence shown here is derived from an EMBL/GenBank/DDBJ whole genome shotgun (WGS) entry which is preliminary data.</text>
</comment>
<dbReference type="SUPFAM" id="SSF52821">
    <property type="entry name" value="Rhodanese/Cell cycle control phosphatase"/>
    <property type="match status" value="2"/>
</dbReference>
<keyword evidence="1" id="KW-0677">Repeat</keyword>
<dbReference type="EMBL" id="QQNH01000001">
    <property type="protein sequence ID" value="RDE10430.1"/>
    <property type="molecule type" value="Genomic_DNA"/>
</dbReference>
<name>A0A369WAL2_9HYPH</name>
<dbReference type="GO" id="GO:0016740">
    <property type="term" value="F:transferase activity"/>
    <property type="evidence" value="ECO:0007669"/>
    <property type="project" value="UniProtKB-KW"/>
</dbReference>
<dbReference type="InterPro" id="IPR051126">
    <property type="entry name" value="Thiosulfate_sulfurtransferase"/>
</dbReference>
<feature type="domain" description="Rhodanese" evidence="3">
    <location>
        <begin position="38"/>
        <end position="156"/>
    </location>
</feature>
<reference evidence="5" key="1">
    <citation type="submission" date="2018-07" db="EMBL/GenBank/DDBJ databases">
        <authorList>
            <person name="Liu B.-T."/>
            <person name="Du Z."/>
        </authorList>
    </citation>
    <scope>NUCLEOTIDE SEQUENCE [LARGE SCALE GENOMIC DNA]</scope>
    <source>
        <strain evidence="5">XYN52</strain>
    </source>
</reference>
<sequence length="300" mass="31906">MRLALTAFAVAATLSAPAFAQSAITPLVDANWLVQNAGADNLVIIDIRDNIEGTDLGATPYVANSVVAPYSSFGWRTEVDGVPGMFPGEEQAIALIESLGIDNDDHVVILPWGTDSSEIGGATRVYWTFKYLGHEAVSILDGGWRQYDAAGGERVAELDQPEPSDFAVELQSHLLATTADVEAALENGVALVDGRPPEQFNGESKSGVVAKLGTIPGSVNLPHFELYSSEYARFAQPETVAALSEAIGLGADEENIAFCNTGHWATVAWFGLSEILGNKNTSMYDGSMAEWTAVDSRPVQ</sequence>
<dbReference type="InterPro" id="IPR036873">
    <property type="entry name" value="Rhodanese-like_dom_sf"/>
</dbReference>
<keyword evidence="4" id="KW-0808">Transferase</keyword>
<keyword evidence="2" id="KW-0732">Signal</keyword>
<dbReference type="PANTHER" id="PTHR43855">
    <property type="entry name" value="THIOSULFATE SULFURTRANSFERASE"/>
    <property type="match status" value="1"/>
</dbReference>
<evidence type="ECO:0000256" key="1">
    <source>
        <dbReference type="ARBA" id="ARBA00022737"/>
    </source>
</evidence>
<feature type="signal peptide" evidence="2">
    <location>
        <begin position="1"/>
        <end position="20"/>
    </location>
</feature>
<dbReference type="CDD" id="cd01448">
    <property type="entry name" value="TST_Repeat_1"/>
    <property type="match status" value="1"/>
</dbReference>
<keyword evidence="5" id="KW-1185">Reference proteome</keyword>